<keyword evidence="2" id="KW-1185">Reference proteome</keyword>
<dbReference type="PROSITE" id="PS51257">
    <property type="entry name" value="PROKAR_LIPOPROTEIN"/>
    <property type="match status" value="1"/>
</dbReference>
<protein>
    <submittedName>
        <fullName evidence="1">Uncharacterized protein</fullName>
    </submittedName>
</protein>
<dbReference type="PATRIC" id="fig|121290.4.peg.1798"/>
<reference evidence="1 2" key="1">
    <citation type="submission" date="2015-10" db="EMBL/GenBank/DDBJ databases">
        <title>Transcriptomic analysis of a linuron degrading triple-species bacterial consortium.</title>
        <authorList>
            <person name="Albers P."/>
        </authorList>
    </citation>
    <scope>NUCLEOTIDE SEQUENCE [LARGE SCALE GENOMIC DNA]</scope>
    <source>
        <strain evidence="1 2">WDL6</strain>
    </source>
</reference>
<sequence>MQVKGLIVLSAVVAAIALSACRREEPVPLKLGAELPVATQPAR</sequence>
<accession>A0A109B8J0</accession>
<organism evidence="1 2">
    <name type="scientific">Hyphomicrobium sulfonivorans</name>
    <dbReference type="NCBI Taxonomy" id="121290"/>
    <lineage>
        <taxon>Bacteria</taxon>
        <taxon>Pseudomonadati</taxon>
        <taxon>Pseudomonadota</taxon>
        <taxon>Alphaproteobacteria</taxon>
        <taxon>Hyphomicrobiales</taxon>
        <taxon>Hyphomicrobiaceae</taxon>
        <taxon>Hyphomicrobium</taxon>
    </lineage>
</organism>
<name>A0A109B8J0_HYPSL</name>
<gene>
    <name evidence="1" type="ORF">APY04_3437</name>
</gene>
<dbReference type="Proteomes" id="UP000059074">
    <property type="component" value="Unassembled WGS sequence"/>
</dbReference>
<proteinExistence type="predicted"/>
<dbReference type="STRING" id="121290.APY04_3437"/>
<dbReference type="AlphaFoldDB" id="A0A109B8J0"/>
<evidence type="ECO:0000313" key="2">
    <source>
        <dbReference type="Proteomes" id="UP000059074"/>
    </source>
</evidence>
<evidence type="ECO:0000313" key="1">
    <source>
        <dbReference type="EMBL" id="KWT64173.1"/>
    </source>
</evidence>
<dbReference type="EMBL" id="LMTR01000094">
    <property type="protein sequence ID" value="KWT64173.1"/>
    <property type="molecule type" value="Genomic_DNA"/>
</dbReference>
<comment type="caution">
    <text evidence="1">The sequence shown here is derived from an EMBL/GenBank/DDBJ whole genome shotgun (WGS) entry which is preliminary data.</text>
</comment>